<dbReference type="EMBL" id="CAJVPM010044170">
    <property type="protein sequence ID" value="CAG8713492.1"/>
    <property type="molecule type" value="Genomic_DNA"/>
</dbReference>
<comment type="caution">
    <text evidence="1">The sequence shown here is derived from an EMBL/GenBank/DDBJ whole genome shotgun (WGS) entry which is preliminary data.</text>
</comment>
<name>A0ACA9PKY5_9GLOM</name>
<proteinExistence type="predicted"/>
<organism evidence="1 2">
    <name type="scientific">Scutellospora calospora</name>
    <dbReference type="NCBI Taxonomy" id="85575"/>
    <lineage>
        <taxon>Eukaryota</taxon>
        <taxon>Fungi</taxon>
        <taxon>Fungi incertae sedis</taxon>
        <taxon>Mucoromycota</taxon>
        <taxon>Glomeromycotina</taxon>
        <taxon>Glomeromycetes</taxon>
        <taxon>Diversisporales</taxon>
        <taxon>Gigasporaceae</taxon>
        <taxon>Scutellospora</taxon>
    </lineage>
</organism>
<evidence type="ECO:0000313" key="2">
    <source>
        <dbReference type="Proteomes" id="UP000789860"/>
    </source>
</evidence>
<dbReference type="Proteomes" id="UP000789860">
    <property type="component" value="Unassembled WGS sequence"/>
</dbReference>
<protein>
    <submittedName>
        <fullName evidence="1">5094_t:CDS:1</fullName>
    </submittedName>
</protein>
<gene>
    <name evidence="1" type="ORF">SCALOS_LOCUS10964</name>
</gene>
<keyword evidence="2" id="KW-1185">Reference proteome</keyword>
<reference evidence="1" key="1">
    <citation type="submission" date="2021-06" db="EMBL/GenBank/DDBJ databases">
        <authorList>
            <person name="Kallberg Y."/>
            <person name="Tangrot J."/>
            <person name="Rosling A."/>
        </authorList>
    </citation>
    <scope>NUCLEOTIDE SEQUENCE</scope>
    <source>
        <strain evidence="1">AU212A</strain>
    </source>
</reference>
<sequence>METIERRKYDFNFIPETPEDIRVVVGIDFGTTFSSYACASVRSCEVITNQKWPGVMNGSFKTNTVLQYDEDFKVIEWGARALVGETRQRRNRENKLPKPIELFKLHLGNVPDYQKPKLPQGLSPEKAITDYLRMM</sequence>
<evidence type="ECO:0000313" key="1">
    <source>
        <dbReference type="EMBL" id="CAG8713492.1"/>
    </source>
</evidence>
<accession>A0ACA9PKY5</accession>
<feature type="non-terminal residue" evidence="1">
    <location>
        <position position="135"/>
    </location>
</feature>